<evidence type="ECO:0000256" key="1">
    <source>
        <dbReference type="SAM" id="MobiDB-lite"/>
    </source>
</evidence>
<gene>
    <name evidence="2" type="ORF">RRF57_003868</name>
</gene>
<dbReference type="EMBL" id="JAWHQM010000008">
    <property type="protein sequence ID" value="KAK5628153.1"/>
    <property type="molecule type" value="Genomic_DNA"/>
</dbReference>
<evidence type="ECO:0000313" key="2">
    <source>
        <dbReference type="EMBL" id="KAK5628153.1"/>
    </source>
</evidence>
<keyword evidence="3" id="KW-1185">Reference proteome</keyword>
<name>A0AAN7UFS4_9PEZI</name>
<protein>
    <submittedName>
        <fullName evidence="2">Uncharacterized protein</fullName>
    </submittedName>
</protein>
<sequence length="61" mass="6807">MGSFRAEQEYSDQACGAEDRDQIKGPPPFNCMRDLPDEDWGEERAAEDGQVGECHTFASLL</sequence>
<reference evidence="2 3" key="1">
    <citation type="submission" date="2023-10" db="EMBL/GenBank/DDBJ databases">
        <title>Draft genome sequence of Xylaria bambusicola isolate GMP-LS, the root and basal stem rot pathogen of sugarcane in Indonesia.</title>
        <authorList>
            <person name="Selvaraj P."/>
            <person name="Muralishankar V."/>
            <person name="Muruganantham S."/>
            <person name="Sp S."/>
            <person name="Haryani S."/>
            <person name="Lau K.J.X."/>
            <person name="Naqvi N.I."/>
        </authorList>
    </citation>
    <scope>NUCLEOTIDE SEQUENCE [LARGE SCALE GENOMIC DNA]</scope>
    <source>
        <strain evidence="2">GMP-LS</strain>
    </source>
</reference>
<accession>A0AAN7UFS4</accession>
<proteinExistence type="predicted"/>
<feature type="region of interest" description="Disordered" evidence="1">
    <location>
        <begin position="1"/>
        <end position="27"/>
    </location>
</feature>
<dbReference type="AlphaFoldDB" id="A0AAN7UFS4"/>
<evidence type="ECO:0000313" key="3">
    <source>
        <dbReference type="Proteomes" id="UP001305414"/>
    </source>
</evidence>
<organism evidence="2 3">
    <name type="scientific">Xylaria bambusicola</name>
    <dbReference type="NCBI Taxonomy" id="326684"/>
    <lineage>
        <taxon>Eukaryota</taxon>
        <taxon>Fungi</taxon>
        <taxon>Dikarya</taxon>
        <taxon>Ascomycota</taxon>
        <taxon>Pezizomycotina</taxon>
        <taxon>Sordariomycetes</taxon>
        <taxon>Xylariomycetidae</taxon>
        <taxon>Xylariales</taxon>
        <taxon>Xylariaceae</taxon>
        <taxon>Xylaria</taxon>
    </lineage>
</organism>
<comment type="caution">
    <text evidence="2">The sequence shown here is derived from an EMBL/GenBank/DDBJ whole genome shotgun (WGS) entry which is preliminary data.</text>
</comment>
<dbReference type="Proteomes" id="UP001305414">
    <property type="component" value="Unassembled WGS sequence"/>
</dbReference>